<dbReference type="InterPro" id="IPR053202">
    <property type="entry name" value="EGF_Rcpt_Signaling_Reg"/>
</dbReference>
<organism evidence="3 4">
    <name type="scientific">Mytilus galloprovincialis</name>
    <name type="common">Mediterranean mussel</name>
    <dbReference type="NCBI Taxonomy" id="29158"/>
    <lineage>
        <taxon>Eukaryota</taxon>
        <taxon>Metazoa</taxon>
        <taxon>Spiralia</taxon>
        <taxon>Lophotrochozoa</taxon>
        <taxon>Mollusca</taxon>
        <taxon>Bivalvia</taxon>
        <taxon>Autobranchia</taxon>
        <taxon>Pteriomorphia</taxon>
        <taxon>Mytilida</taxon>
        <taxon>Mytiloidea</taxon>
        <taxon>Mytilidae</taxon>
        <taxon>Mytilinae</taxon>
        <taxon>Mytilus</taxon>
    </lineage>
</organism>
<dbReference type="GO" id="GO:0005794">
    <property type="term" value="C:Golgi apparatus"/>
    <property type="evidence" value="ECO:0007669"/>
    <property type="project" value="TreeGrafter"/>
</dbReference>
<dbReference type="Gene3D" id="3.40.50.150">
    <property type="entry name" value="Vaccinia Virus protein VP39"/>
    <property type="match status" value="1"/>
</dbReference>
<protein>
    <recommendedName>
        <fullName evidence="2">Methyltransferase FkbM domain-containing protein</fullName>
    </recommendedName>
</protein>
<dbReference type="GO" id="GO:0006888">
    <property type="term" value="P:endoplasmic reticulum to Golgi vesicle-mediated transport"/>
    <property type="evidence" value="ECO:0007669"/>
    <property type="project" value="TreeGrafter"/>
</dbReference>
<dbReference type="Pfam" id="PF05050">
    <property type="entry name" value="Methyltransf_21"/>
    <property type="match status" value="1"/>
</dbReference>
<dbReference type="AlphaFoldDB" id="A0A8B6HIJ3"/>
<dbReference type="SUPFAM" id="SSF53335">
    <property type="entry name" value="S-adenosyl-L-methionine-dependent methyltransferases"/>
    <property type="match status" value="1"/>
</dbReference>
<keyword evidence="1" id="KW-0812">Transmembrane</keyword>
<evidence type="ECO:0000259" key="2">
    <source>
        <dbReference type="Pfam" id="PF05050"/>
    </source>
</evidence>
<dbReference type="GO" id="GO:0016197">
    <property type="term" value="P:endosomal transport"/>
    <property type="evidence" value="ECO:0007669"/>
    <property type="project" value="TreeGrafter"/>
</dbReference>
<dbReference type="OrthoDB" id="6352234at2759"/>
<accession>A0A8B6HIJ3</accession>
<reference evidence="3" key="1">
    <citation type="submission" date="2018-11" db="EMBL/GenBank/DDBJ databases">
        <authorList>
            <person name="Alioto T."/>
            <person name="Alioto T."/>
        </authorList>
    </citation>
    <scope>NUCLEOTIDE SEQUENCE</scope>
</reference>
<keyword evidence="1" id="KW-0472">Membrane</keyword>
<evidence type="ECO:0000256" key="1">
    <source>
        <dbReference type="SAM" id="Phobius"/>
    </source>
</evidence>
<proteinExistence type="predicted"/>
<feature type="domain" description="Methyltransferase FkbM" evidence="2">
    <location>
        <begin position="127"/>
        <end position="270"/>
    </location>
</feature>
<gene>
    <name evidence="3" type="ORF">MGAL_10B005199</name>
</gene>
<keyword evidence="4" id="KW-1185">Reference proteome</keyword>
<dbReference type="InterPro" id="IPR006342">
    <property type="entry name" value="FkbM_mtfrase"/>
</dbReference>
<name>A0A8B6HIJ3_MYTGA</name>
<feature type="transmembrane region" description="Helical" evidence="1">
    <location>
        <begin position="7"/>
        <end position="28"/>
    </location>
</feature>
<dbReference type="InterPro" id="IPR029063">
    <property type="entry name" value="SAM-dependent_MTases_sf"/>
</dbReference>
<evidence type="ECO:0000313" key="3">
    <source>
        <dbReference type="EMBL" id="VDI79825.1"/>
    </source>
</evidence>
<comment type="caution">
    <text evidence="3">The sequence shown here is derived from an EMBL/GenBank/DDBJ whole genome shotgun (WGS) entry which is preliminary data.</text>
</comment>
<dbReference type="PANTHER" id="PTHR34009">
    <property type="entry name" value="PROTEIN STAR"/>
    <property type="match status" value="1"/>
</dbReference>
<evidence type="ECO:0000313" key="4">
    <source>
        <dbReference type="Proteomes" id="UP000596742"/>
    </source>
</evidence>
<dbReference type="GO" id="GO:0005789">
    <property type="term" value="C:endoplasmic reticulum membrane"/>
    <property type="evidence" value="ECO:0007669"/>
    <property type="project" value="TreeGrafter"/>
</dbReference>
<keyword evidence="1" id="KW-1133">Transmembrane helix</keyword>
<dbReference type="GO" id="GO:0005886">
    <property type="term" value="C:plasma membrane"/>
    <property type="evidence" value="ECO:0007669"/>
    <property type="project" value="TreeGrafter"/>
</dbReference>
<dbReference type="Proteomes" id="UP000596742">
    <property type="component" value="Unassembled WGS sequence"/>
</dbReference>
<dbReference type="PANTHER" id="PTHR34009:SF2">
    <property type="entry name" value="PROTEIN STAR"/>
    <property type="match status" value="1"/>
</dbReference>
<sequence length="308" mass="36291">MVKTRVCTTFVAVFVVFFVLTIFVYRFLNRVSNKSSDGKFYIPMNPHMYIQQDKSQTDYSKEMDQLNREQVSMDDPRLIQLIRNHWIENPSDAEYNLQFPDLLDPSAGQAPFVDNRMSFKERGFYVECGALDGETRSNTLMLERLRKWNGLLIEADPSNYKNLKEKHRKAFSINACLSIYPFPVIMEFKQRFSQGKLIENERDRGGKKGTIIEVQCFPLYSILLAINVTRIDFFSLDVEGDELKVLQTLPFDQVDIEMMTVEYKHIDLGEDYLKNYVENKGYDSLVKIGHYRQWANDIIFKKRKRNFR</sequence>
<dbReference type="GO" id="GO:0031902">
    <property type="term" value="C:late endosome membrane"/>
    <property type="evidence" value="ECO:0007669"/>
    <property type="project" value="TreeGrafter"/>
</dbReference>
<dbReference type="EMBL" id="UYJE01010116">
    <property type="protein sequence ID" value="VDI79825.1"/>
    <property type="molecule type" value="Genomic_DNA"/>
</dbReference>